<evidence type="ECO:0000313" key="1">
    <source>
        <dbReference type="EMBL" id="KAK7056037.1"/>
    </source>
</evidence>
<evidence type="ECO:0000313" key="2">
    <source>
        <dbReference type="Proteomes" id="UP001362999"/>
    </source>
</evidence>
<reference evidence="1 2" key="1">
    <citation type="journal article" date="2024" name="J Genomics">
        <title>Draft genome sequencing and assembly of Favolaschia claudopus CIRM-BRFM 2984 isolated from oak limbs.</title>
        <authorList>
            <person name="Navarro D."/>
            <person name="Drula E."/>
            <person name="Chaduli D."/>
            <person name="Cazenave R."/>
            <person name="Ahrendt S."/>
            <person name="Wang J."/>
            <person name="Lipzen A."/>
            <person name="Daum C."/>
            <person name="Barry K."/>
            <person name="Grigoriev I.V."/>
            <person name="Favel A."/>
            <person name="Rosso M.N."/>
            <person name="Martin F."/>
        </authorList>
    </citation>
    <scope>NUCLEOTIDE SEQUENCE [LARGE SCALE GENOMIC DNA]</scope>
    <source>
        <strain evidence="1 2">CIRM-BRFM 2984</strain>
    </source>
</reference>
<protein>
    <submittedName>
        <fullName evidence="1">Uncharacterized protein</fullName>
    </submittedName>
</protein>
<dbReference type="Proteomes" id="UP001362999">
    <property type="component" value="Unassembled WGS sequence"/>
</dbReference>
<organism evidence="1 2">
    <name type="scientific">Favolaschia claudopus</name>
    <dbReference type="NCBI Taxonomy" id="2862362"/>
    <lineage>
        <taxon>Eukaryota</taxon>
        <taxon>Fungi</taxon>
        <taxon>Dikarya</taxon>
        <taxon>Basidiomycota</taxon>
        <taxon>Agaricomycotina</taxon>
        <taxon>Agaricomycetes</taxon>
        <taxon>Agaricomycetidae</taxon>
        <taxon>Agaricales</taxon>
        <taxon>Marasmiineae</taxon>
        <taxon>Mycenaceae</taxon>
        <taxon>Favolaschia</taxon>
    </lineage>
</organism>
<sequence>MTAIFVALSAKELVSALIFRRSGLATHLSSHRLRTEDIDGADASLRPLLQPPPLTHAQYALHVHMAAPHCRYSSYFRLTCSSETPFTHCSTAAAAPLPHPSTSDTASPGL</sequence>
<gene>
    <name evidence="1" type="ORF">R3P38DRAFT_3170694</name>
</gene>
<dbReference type="AlphaFoldDB" id="A0AAW0DUC7"/>
<proteinExistence type="predicted"/>
<comment type="caution">
    <text evidence="1">The sequence shown here is derived from an EMBL/GenBank/DDBJ whole genome shotgun (WGS) entry which is preliminary data.</text>
</comment>
<keyword evidence="2" id="KW-1185">Reference proteome</keyword>
<accession>A0AAW0DUC7</accession>
<name>A0AAW0DUC7_9AGAR</name>
<dbReference type="EMBL" id="JAWWNJ010000005">
    <property type="protein sequence ID" value="KAK7056037.1"/>
    <property type="molecule type" value="Genomic_DNA"/>
</dbReference>